<proteinExistence type="predicted"/>
<comment type="caution">
    <text evidence="1">The sequence shown here is derived from an EMBL/GenBank/DDBJ whole genome shotgun (WGS) entry which is preliminary data.</text>
</comment>
<dbReference type="GO" id="GO:0003879">
    <property type="term" value="F:ATP phosphoribosyltransferase activity"/>
    <property type="evidence" value="ECO:0007669"/>
    <property type="project" value="UniProtKB-EC"/>
</dbReference>
<dbReference type="PANTHER" id="PTHR21403">
    <property type="entry name" value="ATP PHOSPHORIBOSYLTRANSFERASE ATP-PRTASE"/>
    <property type="match status" value="1"/>
</dbReference>
<dbReference type="AlphaFoldDB" id="A0A9Q1MYR9"/>
<dbReference type="OrthoDB" id="2574at2759"/>
<dbReference type="Proteomes" id="UP001152561">
    <property type="component" value="Unassembled WGS sequence"/>
</dbReference>
<evidence type="ECO:0000313" key="2">
    <source>
        <dbReference type="Proteomes" id="UP001152561"/>
    </source>
</evidence>
<dbReference type="Gene3D" id="3.40.190.10">
    <property type="entry name" value="Periplasmic binding protein-like II"/>
    <property type="match status" value="1"/>
</dbReference>
<name>A0A9Q1MYR9_9SOLA</name>
<evidence type="ECO:0000313" key="1">
    <source>
        <dbReference type="EMBL" id="KAJ8572627.1"/>
    </source>
</evidence>
<gene>
    <name evidence="1" type="ORF">K7X08_009138</name>
</gene>
<protein>
    <recommendedName>
        <fullName evidence="3">ATP phosphoribosyltransferase</fullName>
    </recommendedName>
</protein>
<dbReference type="GO" id="GO:0000105">
    <property type="term" value="P:L-histidine biosynthetic process"/>
    <property type="evidence" value="ECO:0007669"/>
    <property type="project" value="UniProtKB-KW"/>
</dbReference>
<evidence type="ECO:0008006" key="3">
    <source>
        <dbReference type="Google" id="ProtNLM"/>
    </source>
</evidence>
<keyword evidence="2" id="KW-1185">Reference proteome</keyword>
<reference evidence="2" key="1">
    <citation type="journal article" date="2023" name="Proc. Natl. Acad. Sci. U.S.A.">
        <title>Genomic and structural basis for evolution of tropane alkaloid biosynthesis.</title>
        <authorList>
            <person name="Wanga Y.-J."/>
            <person name="Taina T."/>
            <person name="Yua J.-Y."/>
            <person name="Lia J."/>
            <person name="Xua B."/>
            <person name="Chenc J."/>
            <person name="D'Auriad J.C."/>
            <person name="Huanga J.-P."/>
            <person name="Huanga S.-X."/>
        </authorList>
    </citation>
    <scope>NUCLEOTIDE SEQUENCE [LARGE SCALE GENOMIC DNA]</scope>
    <source>
        <strain evidence="2">cv. KIB-2019</strain>
    </source>
</reference>
<sequence length="118" mass="13190">MSVNQTFFLQGSVSTLLSPHSSVTNCREVSVKFTVSCCSPATYPLTFVNGNVEKRPSDRNEVHLGLPSKGRMAADTLDLLKDCQLSVRQVNPRQYVAEIPQFGFNGQRTLYGSWYQEI</sequence>
<dbReference type="PANTHER" id="PTHR21403:SF8">
    <property type="entry name" value="ATP PHOSPHORIBOSYLTRANSFERASE"/>
    <property type="match status" value="1"/>
</dbReference>
<accession>A0A9Q1MYR9</accession>
<dbReference type="EMBL" id="JAJAGQ010000001">
    <property type="protein sequence ID" value="KAJ8572627.1"/>
    <property type="molecule type" value="Genomic_DNA"/>
</dbReference>
<organism evidence="1 2">
    <name type="scientific">Anisodus acutangulus</name>
    <dbReference type="NCBI Taxonomy" id="402998"/>
    <lineage>
        <taxon>Eukaryota</taxon>
        <taxon>Viridiplantae</taxon>
        <taxon>Streptophyta</taxon>
        <taxon>Embryophyta</taxon>
        <taxon>Tracheophyta</taxon>
        <taxon>Spermatophyta</taxon>
        <taxon>Magnoliopsida</taxon>
        <taxon>eudicotyledons</taxon>
        <taxon>Gunneridae</taxon>
        <taxon>Pentapetalae</taxon>
        <taxon>asterids</taxon>
        <taxon>lamiids</taxon>
        <taxon>Solanales</taxon>
        <taxon>Solanaceae</taxon>
        <taxon>Solanoideae</taxon>
        <taxon>Hyoscyameae</taxon>
        <taxon>Anisodus</taxon>
    </lineage>
</organism>
<dbReference type="InterPro" id="IPR001348">
    <property type="entry name" value="ATP_PRibTrfase_HisG"/>
</dbReference>